<dbReference type="Pfam" id="PF00535">
    <property type="entry name" value="Glycos_transf_2"/>
    <property type="match status" value="1"/>
</dbReference>
<dbReference type="Gene3D" id="3.90.550.10">
    <property type="entry name" value="Spore Coat Polysaccharide Biosynthesis Protein SpsA, Chain A"/>
    <property type="match status" value="1"/>
</dbReference>
<evidence type="ECO:0000256" key="10">
    <source>
        <dbReference type="ARBA" id="ARBA00022968"/>
    </source>
</evidence>
<sequence length="409" mass="43152">MTTETLPRQGRAATTDVPVLDIVIPVYNEERDLAPCVQRLHAYLSEHFPYPFRITVADNASVDGTAAVARGLTARLPGVTAVHLAAKGRGRALKEAWSASDAPVLAYMDVDLSTDLKALLPLVAPLISGHSDLAIGSRLARGSQVVRGAKREILSRGYNLILRRTLAAEFSDAQCGFKAIRRDAAERLLPQVEDTGWFFDTELLVLAQRAGLRIHEVPVDWVDDPDSRVDIVSTVIADLKGIVRLATSPVSPGEIRGSAPGLAPQLVRFAGVGVASTLAYLVLFALLRPALGAQAANLAALLITAVANTAANRRLTFGVRGRAGAGRHQAQGLLIFGLGLALTSGSLGLLHALDPTPARGVELVVLCAANAGATLVRFLLMRAWVFRRAPVDGAKPTVAGVGSHVAGAR</sequence>
<evidence type="ECO:0000256" key="7">
    <source>
        <dbReference type="ARBA" id="ARBA00022679"/>
    </source>
</evidence>
<feature type="domain" description="Glycosyltransferase 2-like" evidence="15">
    <location>
        <begin position="22"/>
        <end position="188"/>
    </location>
</feature>
<evidence type="ECO:0000256" key="11">
    <source>
        <dbReference type="ARBA" id="ARBA00022989"/>
    </source>
</evidence>
<evidence type="ECO:0000256" key="4">
    <source>
        <dbReference type="ARBA" id="ARBA00006739"/>
    </source>
</evidence>
<dbReference type="GO" id="GO:0006487">
    <property type="term" value="P:protein N-linked glycosylation"/>
    <property type="evidence" value="ECO:0007669"/>
    <property type="project" value="TreeGrafter"/>
</dbReference>
<dbReference type="InterPro" id="IPR035518">
    <property type="entry name" value="DPG_synthase"/>
</dbReference>
<evidence type="ECO:0000259" key="16">
    <source>
        <dbReference type="Pfam" id="PF04138"/>
    </source>
</evidence>
<dbReference type="Pfam" id="PF04138">
    <property type="entry name" value="GtrA_DPMS_TM"/>
    <property type="match status" value="1"/>
</dbReference>
<dbReference type="SUPFAM" id="SSF53448">
    <property type="entry name" value="Nucleotide-diphospho-sugar transferases"/>
    <property type="match status" value="1"/>
</dbReference>
<dbReference type="PANTHER" id="PTHR10859">
    <property type="entry name" value="GLYCOSYL TRANSFERASE"/>
    <property type="match status" value="1"/>
</dbReference>
<dbReference type="GO" id="GO:0016020">
    <property type="term" value="C:membrane"/>
    <property type="evidence" value="ECO:0007669"/>
    <property type="project" value="UniProtKB-SubCell"/>
</dbReference>
<comment type="similarity">
    <text evidence="4">Belongs to the glycosyltransferase 2 family.</text>
</comment>
<evidence type="ECO:0000256" key="8">
    <source>
        <dbReference type="ARBA" id="ARBA00022692"/>
    </source>
</evidence>
<evidence type="ECO:0000256" key="5">
    <source>
        <dbReference type="ARBA" id="ARBA00012583"/>
    </source>
</evidence>
<evidence type="ECO:0000313" key="17">
    <source>
        <dbReference type="EMBL" id="GIJ48921.1"/>
    </source>
</evidence>
<comment type="pathway">
    <text evidence="3">Protein modification; protein glycosylation.</text>
</comment>
<evidence type="ECO:0000256" key="14">
    <source>
        <dbReference type="SAM" id="Phobius"/>
    </source>
</evidence>
<dbReference type="CDD" id="cd04188">
    <property type="entry name" value="DPG_synthase"/>
    <property type="match status" value="1"/>
</dbReference>
<evidence type="ECO:0000256" key="9">
    <source>
        <dbReference type="ARBA" id="ARBA00022824"/>
    </source>
</evidence>
<evidence type="ECO:0000256" key="13">
    <source>
        <dbReference type="ARBA" id="ARBA00045097"/>
    </source>
</evidence>
<keyword evidence="7" id="KW-0808">Transferase</keyword>
<feature type="transmembrane region" description="Helical" evidence="14">
    <location>
        <begin position="363"/>
        <end position="380"/>
    </location>
</feature>
<keyword evidence="12 14" id="KW-0472">Membrane</keyword>
<reference evidence="17" key="1">
    <citation type="submission" date="2021-01" db="EMBL/GenBank/DDBJ databases">
        <title>Whole genome shotgun sequence of Virgisporangium aliadipatigenens NBRC 105644.</title>
        <authorList>
            <person name="Komaki H."/>
            <person name="Tamura T."/>
        </authorList>
    </citation>
    <scope>NUCLEOTIDE SEQUENCE</scope>
    <source>
        <strain evidence="17">NBRC 105644</strain>
    </source>
</reference>
<dbReference type="InterPro" id="IPR007267">
    <property type="entry name" value="GtrA_DPMS_TM"/>
</dbReference>
<comment type="catalytic activity">
    <reaction evidence="13">
        <text>a di-trans,poly-cis-dolichyl phosphate + UDP-alpha-D-glucose = a di-trans,poly-cis-dolichyl beta-D-glucosyl phosphate + UDP</text>
        <dbReference type="Rhea" id="RHEA:15401"/>
        <dbReference type="Rhea" id="RHEA-COMP:19498"/>
        <dbReference type="Rhea" id="RHEA-COMP:19502"/>
        <dbReference type="ChEBI" id="CHEBI:57525"/>
        <dbReference type="ChEBI" id="CHEBI:57683"/>
        <dbReference type="ChEBI" id="CHEBI:58223"/>
        <dbReference type="ChEBI" id="CHEBI:58885"/>
        <dbReference type="EC" id="2.4.1.117"/>
    </reaction>
    <physiologicalReaction direction="left-to-right" evidence="13">
        <dbReference type="Rhea" id="RHEA:15402"/>
    </physiologicalReaction>
</comment>
<dbReference type="AlphaFoldDB" id="A0A8J3YSB4"/>
<evidence type="ECO:0000256" key="2">
    <source>
        <dbReference type="ARBA" id="ARBA00004389"/>
    </source>
</evidence>
<dbReference type="RefSeq" id="WP_203902389.1">
    <property type="nucleotide sequence ID" value="NZ_BOPF01000023.1"/>
</dbReference>
<keyword evidence="9" id="KW-0256">Endoplasmic reticulum</keyword>
<dbReference type="InterPro" id="IPR029044">
    <property type="entry name" value="Nucleotide-diphossugar_trans"/>
</dbReference>
<evidence type="ECO:0000256" key="6">
    <source>
        <dbReference type="ARBA" id="ARBA00022676"/>
    </source>
</evidence>
<dbReference type="GO" id="GO:0000271">
    <property type="term" value="P:polysaccharide biosynthetic process"/>
    <property type="evidence" value="ECO:0007669"/>
    <property type="project" value="InterPro"/>
</dbReference>
<dbReference type="GO" id="GO:0004581">
    <property type="term" value="F:dolichyl-phosphate beta-glucosyltransferase activity"/>
    <property type="evidence" value="ECO:0007669"/>
    <property type="project" value="UniProtKB-EC"/>
</dbReference>
<feature type="domain" description="GtrA/DPMS transmembrane" evidence="16">
    <location>
        <begin position="268"/>
        <end position="386"/>
    </location>
</feature>
<accession>A0A8J3YSB4</accession>
<name>A0A8J3YSB4_9ACTN</name>
<comment type="caution">
    <text evidence="17">The sequence shown here is derived from an EMBL/GenBank/DDBJ whole genome shotgun (WGS) entry which is preliminary data.</text>
</comment>
<keyword evidence="8 14" id="KW-0812">Transmembrane</keyword>
<dbReference type="InterPro" id="IPR001173">
    <property type="entry name" value="Glyco_trans_2-like"/>
</dbReference>
<dbReference type="EC" id="2.4.1.117" evidence="5"/>
<evidence type="ECO:0000256" key="1">
    <source>
        <dbReference type="ARBA" id="ARBA00004141"/>
    </source>
</evidence>
<comment type="subcellular location">
    <subcellularLocation>
        <location evidence="2">Endoplasmic reticulum membrane</location>
        <topology evidence="2">Single-pass membrane protein</topology>
    </subcellularLocation>
    <subcellularLocation>
        <location evidence="1">Membrane</location>
        <topology evidence="1">Multi-pass membrane protein</topology>
    </subcellularLocation>
</comment>
<keyword evidence="10" id="KW-0735">Signal-anchor</keyword>
<feature type="transmembrane region" description="Helical" evidence="14">
    <location>
        <begin position="332"/>
        <end position="351"/>
    </location>
</feature>
<keyword evidence="11 14" id="KW-1133">Transmembrane helix</keyword>
<evidence type="ECO:0000313" key="18">
    <source>
        <dbReference type="Proteomes" id="UP000619260"/>
    </source>
</evidence>
<gene>
    <name evidence="17" type="ORF">Val02_58070</name>
</gene>
<feature type="transmembrane region" description="Helical" evidence="14">
    <location>
        <begin position="293"/>
        <end position="311"/>
    </location>
</feature>
<keyword evidence="6" id="KW-0328">Glycosyltransferase</keyword>
<dbReference type="PANTHER" id="PTHR10859:SF91">
    <property type="entry name" value="DOLICHYL-PHOSPHATE BETA-GLUCOSYLTRANSFERASE"/>
    <property type="match status" value="1"/>
</dbReference>
<evidence type="ECO:0000259" key="15">
    <source>
        <dbReference type="Pfam" id="PF00535"/>
    </source>
</evidence>
<dbReference type="Proteomes" id="UP000619260">
    <property type="component" value="Unassembled WGS sequence"/>
</dbReference>
<evidence type="ECO:0000256" key="3">
    <source>
        <dbReference type="ARBA" id="ARBA00004922"/>
    </source>
</evidence>
<proteinExistence type="inferred from homology"/>
<evidence type="ECO:0000256" key="12">
    <source>
        <dbReference type="ARBA" id="ARBA00023136"/>
    </source>
</evidence>
<keyword evidence="18" id="KW-1185">Reference proteome</keyword>
<dbReference type="FunFam" id="3.90.550.10:FF:000131">
    <property type="entry name" value="Glycosyl transferase"/>
    <property type="match status" value="1"/>
</dbReference>
<organism evidence="17 18">
    <name type="scientific">Virgisporangium aliadipatigenens</name>
    <dbReference type="NCBI Taxonomy" id="741659"/>
    <lineage>
        <taxon>Bacteria</taxon>
        <taxon>Bacillati</taxon>
        <taxon>Actinomycetota</taxon>
        <taxon>Actinomycetes</taxon>
        <taxon>Micromonosporales</taxon>
        <taxon>Micromonosporaceae</taxon>
        <taxon>Virgisporangium</taxon>
    </lineage>
</organism>
<dbReference type="EMBL" id="BOPF01000023">
    <property type="protein sequence ID" value="GIJ48921.1"/>
    <property type="molecule type" value="Genomic_DNA"/>
</dbReference>
<protein>
    <recommendedName>
        <fullName evidence="5">dolichyl-phosphate beta-glucosyltransferase</fullName>
        <ecNumber evidence="5">2.4.1.117</ecNumber>
    </recommendedName>
</protein>